<protein>
    <recommendedName>
        <fullName evidence="3">Flagellar FliJ protein</fullName>
    </recommendedName>
</protein>
<gene>
    <name evidence="1" type="ORF">ACFQ4E_07265</name>
</gene>
<comment type="caution">
    <text evidence="1">The sequence shown here is derived from an EMBL/GenBank/DDBJ whole genome shotgun (WGS) entry which is preliminary data.</text>
</comment>
<proteinExistence type="predicted"/>
<organism evidence="1 2">
    <name type="scientific">Litorisediminicola beolgyonensis</name>
    <dbReference type="NCBI Taxonomy" id="1173614"/>
    <lineage>
        <taxon>Bacteria</taxon>
        <taxon>Pseudomonadati</taxon>
        <taxon>Pseudomonadota</taxon>
        <taxon>Alphaproteobacteria</taxon>
        <taxon>Rhodobacterales</taxon>
        <taxon>Paracoccaceae</taxon>
        <taxon>Litorisediminicola</taxon>
    </lineage>
</organism>
<evidence type="ECO:0000313" key="1">
    <source>
        <dbReference type="EMBL" id="MFD1342212.1"/>
    </source>
</evidence>
<accession>A0ABW3ZHI3</accession>
<name>A0ABW3ZHI3_9RHOB</name>
<evidence type="ECO:0000313" key="2">
    <source>
        <dbReference type="Proteomes" id="UP001597135"/>
    </source>
</evidence>
<dbReference type="Proteomes" id="UP001597135">
    <property type="component" value="Unassembled WGS sequence"/>
</dbReference>
<dbReference type="RefSeq" id="WP_386802273.1">
    <property type="nucleotide sequence ID" value="NZ_JBHTMU010000009.1"/>
</dbReference>
<dbReference type="EMBL" id="JBHTMU010000009">
    <property type="protein sequence ID" value="MFD1342212.1"/>
    <property type="molecule type" value="Genomic_DNA"/>
</dbReference>
<keyword evidence="2" id="KW-1185">Reference proteome</keyword>
<sequence>MSDHETLLKLAALQRDAVFADLAIERRKIAALETEIAEIARLQRKALAREGQDAARRTAGVDTAWQTWLGTRRAGLLQKLALARANEDGLATRAARAQGRSEAARFLAETEARDLRKRRLAAEERDRLSVGLQLWQRNRAT</sequence>
<reference evidence="2" key="1">
    <citation type="journal article" date="2019" name="Int. J. Syst. Evol. Microbiol.">
        <title>The Global Catalogue of Microorganisms (GCM) 10K type strain sequencing project: providing services to taxonomists for standard genome sequencing and annotation.</title>
        <authorList>
            <consortium name="The Broad Institute Genomics Platform"/>
            <consortium name="The Broad Institute Genome Sequencing Center for Infectious Disease"/>
            <person name="Wu L."/>
            <person name="Ma J."/>
        </authorList>
    </citation>
    <scope>NUCLEOTIDE SEQUENCE [LARGE SCALE GENOMIC DNA]</scope>
    <source>
        <strain evidence="2">CCUG 62953</strain>
    </source>
</reference>
<evidence type="ECO:0008006" key="3">
    <source>
        <dbReference type="Google" id="ProtNLM"/>
    </source>
</evidence>